<keyword evidence="7" id="KW-1185">Reference proteome</keyword>
<dbReference type="InterPro" id="IPR036388">
    <property type="entry name" value="WH-like_DNA-bd_sf"/>
</dbReference>
<feature type="repeat" description="TPR" evidence="3">
    <location>
        <begin position="226"/>
        <end position="259"/>
    </location>
</feature>
<organism evidence="6 7">
    <name type="scientific">Pseudotamlana haliotis</name>
    <dbReference type="NCBI Taxonomy" id="2614804"/>
    <lineage>
        <taxon>Bacteria</taxon>
        <taxon>Pseudomonadati</taxon>
        <taxon>Bacteroidota</taxon>
        <taxon>Flavobacteriia</taxon>
        <taxon>Flavobacteriales</taxon>
        <taxon>Flavobacteriaceae</taxon>
        <taxon>Pseudotamlana</taxon>
    </lineage>
</organism>
<evidence type="ECO:0000256" key="1">
    <source>
        <dbReference type="ARBA" id="ARBA00022737"/>
    </source>
</evidence>
<dbReference type="InterPro" id="IPR011990">
    <property type="entry name" value="TPR-like_helical_dom_sf"/>
</dbReference>
<comment type="caution">
    <text evidence="6">The sequence shown here is derived from an EMBL/GenBank/DDBJ whole genome shotgun (WGS) entry which is preliminary data.</text>
</comment>
<evidence type="ECO:0000313" key="7">
    <source>
        <dbReference type="Proteomes" id="UP000441333"/>
    </source>
</evidence>
<keyword evidence="1" id="KW-0677">Repeat</keyword>
<dbReference type="Pfam" id="PF13181">
    <property type="entry name" value="TPR_8"/>
    <property type="match status" value="1"/>
</dbReference>
<dbReference type="EMBL" id="WAAT01000037">
    <property type="protein sequence ID" value="KAB1068318.1"/>
    <property type="molecule type" value="Genomic_DNA"/>
</dbReference>
<dbReference type="SUPFAM" id="SSF48452">
    <property type="entry name" value="TPR-like"/>
    <property type="match status" value="1"/>
</dbReference>
<dbReference type="Gene3D" id="1.25.40.10">
    <property type="entry name" value="Tetratricopeptide repeat domain"/>
    <property type="match status" value="2"/>
</dbReference>
<proteinExistence type="predicted"/>
<dbReference type="AlphaFoldDB" id="A0A6N6MJF6"/>
<feature type="transmembrane region" description="Helical" evidence="4">
    <location>
        <begin position="339"/>
        <end position="358"/>
    </location>
</feature>
<dbReference type="GO" id="GO:0003677">
    <property type="term" value="F:DNA binding"/>
    <property type="evidence" value="ECO:0007669"/>
    <property type="project" value="InterPro"/>
</dbReference>
<accession>A0A6N6MJF6</accession>
<dbReference type="SMART" id="SM00421">
    <property type="entry name" value="HTH_LUXR"/>
    <property type="match status" value="1"/>
</dbReference>
<dbReference type="GO" id="GO:0006355">
    <property type="term" value="P:regulation of DNA-templated transcription"/>
    <property type="evidence" value="ECO:0007669"/>
    <property type="project" value="InterPro"/>
</dbReference>
<dbReference type="SMART" id="SM00028">
    <property type="entry name" value="TPR"/>
    <property type="match status" value="6"/>
</dbReference>
<sequence>MFMELFCNLLLNKNTTVNFIKYLLIITFFCVYHSLNAQEKTGLSHELRINALKKRLNTAQKAEDSLKIAQVYVKLANFYKSLNLDSEALKNYHVAQEYYVEKDSFYIYANNNIAAIHHNLKQYKEAKLYLDQSVDISKKIGFQGGLATANSLLGGVAEKQGDYQKALAYQKQSLEIFEALEDSTGLAITYENMGSIYEDLEQYDLAYTYFKKAFDYEKPEASDLKINIINNLGDVNRKQGHFDKSLDYTQEALNLAKKTKNVSQEESALKDLARTYAELGEYKNAYDFLHQQNTLNDEDFKRRNADLVSAMEILYHVKESEAQLVLLNKQNQINETRQLAILIVSVAMFLVFVAWFIYMKKRKRQEKEILQYKQQILQADLDAKTAEETALKKEIDIKISALTNYSLNIAHKNKLLSDISKTLTNLKSRNGEFVKSKLEDLAKEIDFDLVNGDEWTELMGFFGKINPDFFKNLKSDVNTNLSASELRLSMLLRLNLSSKEIASILHITPDSVRIARYRLRKKLPIDSKTDLQGYLLNL</sequence>
<dbReference type="Gene3D" id="1.10.10.10">
    <property type="entry name" value="Winged helix-like DNA-binding domain superfamily/Winged helix DNA-binding domain"/>
    <property type="match status" value="1"/>
</dbReference>
<keyword evidence="4" id="KW-0812">Transmembrane</keyword>
<evidence type="ECO:0000313" key="6">
    <source>
        <dbReference type="EMBL" id="KAB1068318.1"/>
    </source>
</evidence>
<dbReference type="Pfam" id="PF13424">
    <property type="entry name" value="TPR_12"/>
    <property type="match status" value="2"/>
</dbReference>
<evidence type="ECO:0000256" key="3">
    <source>
        <dbReference type="PROSITE-ProRule" id="PRU00339"/>
    </source>
</evidence>
<evidence type="ECO:0000256" key="2">
    <source>
        <dbReference type="ARBA" id="ARBA00022803"/>
    </source>
</evidence>
<dbReference type="InterPro" id="IPR000792">
    <property type="entry name" value="Tscrpt_reg_LuxR_C"/>
</dbReference>
<dbReference type="Proteomes" id="UP000441333">
    <property type="component" value="Unassembled WGS sequence"/>
</dbReference>
<reference evidence="6 7" key="1">
    <citation type="submission" date="2019-09" db="EMBL/GenBank/DDBJ databases">
        <authorList>
            <person name="Cao W.R."/>
        </authorList>
    </citation>
    <scope>NUCLEOTIDE SEQUENCE [LARGE SCALE GENOMIC DNA]</scope>
    <source>
        <strain evidence="6 7">B1N29</strain>
    </source>
</reference>
<keyword evidence="2 3" id="KW-0802">TPR repeat</keyword>
<protein>
    <submittedName>
        <fullName evidence="6">Tetratricopeptide repeat protein</fullName>
    </submittedName>
</protein>
<dbReference type="PANTHER" id="PTHR45641">
    <property type="entry name" value="TETRATRICOPEPTIDE REPEAT PROTEIN (AFU_ORTHOLOGUE AFUA_6G03870)"/>
    <property type="match status" value="1"/>
</dbReference>
<evidence type="ECO:0000256" key="4">
    <source>
        <dbReference type="SAM" id="Phobius"/>
    </source>
</evidence>
<dbReference type="SUPFAM" id="SSF46894">
    <property type="entry name" value="C-terminal effector domain of the bipartite response regulators"/>
    <property type="match status" value="1"/>
</dbReference>
<feature type="domain" description="HTH luxR-type" evidence="5">
    <location>
        <begin position="478"/>
        <end position="535"/>
    </location>
</feature>
<dbReference type="InterPro" id="IPR019734">
    <property type="entry name" value="TPR_rpt"/>
</dbReference>
<feature type="repeat" description="TPR" evidence="3">
    <location>
        <begin position="187"/>
        <end position="220"/>
    </location>
</feature>
<dbReference type="InterPro" id="IPR016032">
    <property type="entry name" value="Sig_transdc_resp-reg_C-effctor"/>
</dbReference>
<dbReference type="PROSITE" id="PS50005">
    <property type="entry name" value="TPR"/>
    <property type="match status" value="2"/>
</dbReference>
<keyword evidence="4" id="KW-0472">Membrane</keyword>
<gene>
    <name evidence="6" type="ORF">F6U93_06350</name>
</gene>
<keyword evidence="4" id="KW-1133">Transmembrane helix</keyword>
<evidence type="ECO:0000259" key="5">
    <source>
        <dbReference type="SMART" id="SM00421"/>
    </source>
</evidence>
<name>A0A6N6MJF6_9FLAO</name>